<dbReference type="PANTHER" id="PTHR47642:SF5">
    <property type="entry name" value="ATP-DEPENDENT DNA HELICASE"/>
    <property type="match status" value="1"/>
</dbReference>
<keyword evidence="16" id="KW-1185">Reference proteome</keyword>
<protein>
    <recommendedName>
        <fullName evidence="12">ATP-dependent DNA helicase PIF1</fullName>
        <ecNumber evidence="12">5.6.2.3</ecNumber>
    </recommendedName>
    <alternativeName>
        <fullName evidence="12">DNA 5'-3' helicase PIF1</fullName>
    </alternativeName>
    <alternativeName>
        <fullName evidence="12">DNA repair and recombination helicase PIF1</fullName>
    </alternativeName>
</protein>
<evidence type="ECO:0000256" key="12">
    <source>
        <dbReference type="HAMAP-Rule" id="MF_03176"/>
    </source>
</evidence>
<feature type="compositionally biased region" description="Acidic residues" evidence="13">
    <location>
        <begin position="149"/>
        <end position="163"/>
    </location>
</feature>
<keyword evidence="9 12" id="KW-0234">DNA repair</keyword>
<dbReference type="GO" id="GO:0043139">
    <property type="term" value="F:5'-3' DNA helicase activity"/>
    <property type="evidence" value="ECO:0007669"/>
    <property type="project" value="UniProtKB-UniRule"/>
</dbReference>
<keyword evidence="7 12" id="KW-0496">Mitochondrion</keyword>
<dbReference type="GO" id="GO:0016787">
    <property type="term" value="F:hydrolase activity"/>
    <property type="evidence" value="ECO:0007669"/>
    <property type="project" value="UniProtKB-KW"/>
</dbReference>
<dbReference type="GO" id="GO:0006310">
    <property type="term" value="P:DNA recombination"/>
    <property type="evidence" value="ECO:0007669"/>
    <property type="project" value="UniProtKB-UniRule"/>
</dbReference>
<keyword evidence="1 12" id="KW-0547">Nucleotide-binding</keyword>
<dbReference type="GO" id="GO:0003677">
    <property type="term" value="F:DNA binding"/>
    <property type="evidence" value="ECO:0007669"/>
    <property type="project" value="UniProtKB-KW"/>
</dbReference>
<dbReference type="PANTHER" id="PTHR47642">
    <property type="entry name" value="ATP-DEPENDENT DNA HELICASE"/>
    <property type="match status" value="1"/>
</dbReference>
<feature type="compositionally biased region" description="Low complexity" evidence="13">
    <location>
        <begin position="1"/>
        <end position="25"/>
    </location>
</feature>
<feature type="compositionally biased region" description="Polar residues" evidence="13">
    <location>
        <begin position="26"/>
        <end position="37"/>
    </location>
</feature>
<reference evidence="15" key="1">
    <citation type="submission" date="2021-11" db="EMBL/GenBank/DDBJ databases">
        <authorList>
            <person name="Herlambang A."/>
            <person name="Guo Y."/>
            <person name="Takashima Y."/>
            <person name="Nishizawa T."/>
        </authorList>
    </citation>
    <scope>NUCLEOTIDE SEQUENCE</scope>
    <source>
        <strain evidence="15">E1425</strain>
    </source>
</reference>
<dbReference type="SUPFAM" id="SSF52540">
    <property type="entry name" value="P-loop containing nucleoside triphosphate hydrolases"/>
    <property type="match status" value="2"/>
</dbReference>
<dbReference type="InterPro" id="IPR049163">
    <property type="entry name" value="Pif1-like_2B_dom"/>
</dbReference>
<feature type="compositionally biased region" description="Polar residues" evidence="13">
    <location>
        <begin position="399"/>
        <end position="410"/>
    </location>
</feature>
<dbReference type="Pfam" id="PF21530">
    <property type="entry name" value="Pif1_2B_dom"/>
    <property type="match status" value="1"/>
</dbReference>
<evidence type="ECO:0000259" key="14">
    <source>
        <dbReference type="SMART" id="SM00382"/>
    </source>
</evidence>
<feature type="region of interest" description="Disordered" evidence="13">
    <location>
        <begin position="1"/>
        <end position="78"/>
    </location>
</feature>
<dbReference type="InterPro" id="IPR003593">
    <property type="entry name" value="AAA+_ATPase"/>
</dbReference>
<dbReference type="CDD" id="cd18809">
    <property type="entry name" value="SF1_C_RecD"/>
    <property type="match status" value="1"/>
</dbReference>
<keyword evidence="5 12" id="KW-0067">ATP-binding</keyword>
<feature type="compositionally biased region" description="Low complexity" evidence="13">
    <location>
        <begin position="286"/>
        <end position="307"/>
    </location>
</feature>
<comment type="cofactor">
    <cofactor evidence="12">
        <name>Mg(2+)</name>
        <dbReference type="ChEBI" id="CHEBI:18420"/>
    </cofactor>
</comment>
<feature type="domain" description="AAA+ ATPase" evidence="14">
    <location>
        <begin position="612"/>
        <end position="784"/>
    </location>
</feature>
<dbReference type="Pfam" id="PF05970">
    <property type="entry name" value="PIF1"/>
    <property type="match status" value="1"/>
</dbReference>
<gene>
    <name evidence="12" type="primary">PIF1</name>
    <name evidence="15" type="ORF">EMPS_10553</name>
</gene>
<dbReference type="GO" id="GO:0006281">
    <property type="term" value="P:DNA repair"/>
    <property type="evidence" value="ECO:0007669"/>
    <property type="project" value="UniProtKB-UniRule"/>
</dbReference>
<evidence type="ECO:0000256" key="4">
    <source>
        <dbReference type="ARBA" id="ARBA00022806"/>
    </source>
</evidence>
<keyword evidence="10 12" id="KW-0413">Isomerase</keyword>
<feature type="binding site" evidence="12">
    <location>
        <begin position="620"/>
        <end position="627"/>
    </location>
    <ligand>
        <name>ATP</name>
        <dbReference type="ChEBI" id="CHEBI:30616"/>
    </ligand>
</feature>
<evidence type="ECO:0000256" key="13">
    <source>
        <dbReference type="SAM" id="MobiDB-lite"/>
    </source>
</evidence>
<dbReference type="GO" id="GO:0005634">
    <property type="term" value="C:nucleus"/>
    <property type="evidence" value="ECO:0007669"/>
    <property type="project" value="UniProtKB-SubCell"/>
</dbReference>
<comment type="caution">
    <text evidence="15">The sequence shown here is derived from an EMBL/GenBank/DDBJ whole genome shotgun (WGS) entry which is preliminary data.</text>
</comment>
<name>A0A9P3HK37_9FUNG</name>
<feature type="region of interest" description="Disordered" evidence="13">
    <location>
        <begin position="138"/>
        <end position="165"/>
    </location>
</feature>
<keyword evidence="3 12" id="KW-0378">Hydrolase</keyword>
<dbReference type="InterPro" id="IPR048293">
    <property type="entry name" value="PIF1_RRM3_pfh1"/>
</dbReference>
<evidence type="ECO:0000256" key="9">
    <source>
        <dbReference type="ARBA" id="ARBA00023204"/>
    </source>
</evidence>
<evidence type="ECO:0000256" key="7">
    <source>
        <dbReference type="ARBA" id="ARBA00023128"/>
    </source>
</evidence>
<feature type="compositionally biased region" description="Low complexity" evidence="13">
    <location>
        <begin position="555"/>
        <end position="570"/>
    </location>
</feature>
<evidence type="ECO:0000256" key="3">
    <source>
        <dbReference type="ARBA" id="ARBA00022801"/>
    </source>
</evidence>
<dbReference type="EC" id="5.6.2.3" evidence="12"/>
<dbReference type="EMBL" id="BQFW01000014">
    <property type="protein sequence ID" value="GJJ78194.1"/>
    <property type="molecule type" value="Genomic_DNA"/>
</dbReference>
<comment type="subunit">
    <text evidence="12">Monomer.</text>
</comment>
<dbReference type="Proteomes" id="UP000827284">
    <property type="component" value="Unassembled WGS sequence"/>
</dbReference>
<feature type="compositionally biased region" description="Basic and acidic residues" evidence="13">
    <location>
        <begin position="379"/>
        <end position="398"/>
    </location>
</feature>
<dbReference type="Gene3D" id="3.40.50.300">
    <property type="entry name" value="P-loop containing nucleotide triphosphate hydrolases"/>
    <property type="match status" value="1"/>
</dbReference>
<feature type="region of interest" description="Disordered" evidence="13">
    <location>
        <begin position="443"/>
        <end position="511"/>
    </location>
</feature>
<keyword evidence="6 12" id="KW-0238">DNA-binding</keyword>
<comment type="similarity">
    <text evidence="12">Belongs to the helicase family. PIF1 subfamily.</text>
</comment>
<sequence>MLSVQSRPQGQQQQQEQQSHQTLKSSSNGAGNLTSAESVHGHQREVDGAGASNNPLDGQQLDRDVFSDDDFGGDLPEPVMTSTALWNAMPAEDGYLDQLSDFEEDEILSQTPSWQDNFDDTLLESIVDEEYLSDDIPSELYDRNVIPESDLDDPELDENDPSDSELKDTALAEGEFLENVPVEVSNQGPKNANSIIVYAKGTSRLLGKRKANLEQLDQEKPTRPSFGEGSQRFPVELDSDGNDGEAGIQPLEGVYRTAPQRRNNTFQRHYKTPGTGPKQTAEVRPSNESTVASSSSTSDGFSVSASQLQQLQRDQRILHMLTSENTVASSSSACCGLLVSASQLQQLQRDQQLLREEFERQREDLESLRKDLEWQKEEFKREKEEFQRQRESLERQRQTESPSLSKQGSDVSVGPAPNQGQTLGEGLALSRQRRDINLGLVPSLSQKLGEGPSLPRQGSDISLGAVPSQEQRLQENRSLARQGSDVSSNLGPSPQQKLGKSPSQSRQGCSTIVESALSQSQSLLDKSRGMIWGSASSSSEVAQEAAEVTPSGCKSEYSSPHASEHSSSPYENEAEESDTIKPEINPPDPTKTADGLTLSSDQLFVLDQVVTHNKSLFFTGSAGTGKSVLLRELIVRLRQKYIHWVPPEPEYSNAKSVERVAVTASTGIAACNIGGCTLHSFAGIGLGNEKVEELIEKVRFSKTAERWRKACVLIVDEVSMIDAVLLDKLETIARKIRTKPDQVEKIWGGLQIVLTGDFFQLPPVDKNGTARFCFEADSWKSTIHTTIQLEQVFRQKDHTFASMLNEVRVGEMRNSTIEQFQNLTRPLPEADGLKPTELFPLRKQVDEANAAELLALTSESFFFKAKDSGKQKDKLEQQCIAPTKLEIKVGAQVMLLRNQSGGKGGLVNGSIGIVVSFTRMEADNVRRGSNGKRLPSLNKPDEMLPRVKFVLEGGEEQHMIVGREEWSMELPDGKVVARRIQIPLCLAWSLSIHKAQGQTLPKVRVDLTKVFEKGQAYVALSRATNLEGLQVLNFSPYKVMVHPKVVTFYENLRREKERALTTQSQANGDQAFATFSSRRS</sequence>
<dbReference type="SMART" id="SM00382">
    <property type="entry name" value="AAA"/>
    <property type="match status" value="1"/>
</dbReference>
<dbReference type="GO" id="GO:0000723">
    <property type="term" value="P:telomere maintenance"/>
    <property type="evidence" value="ECO:0007669"/>
    <property type="project" value="InterPro"/>
</dbReference>
<dbReference type="HAMAP" id="MF_03176">
    <property type="entry name" value="PIF1"/>
    <property type="match status" value="1"/>
</dbReference>
<keyword evidence="11 12" id="KW-0539">Nucleus</keyword>
<evidence type="ECO:0000256" key="1">
    <source>
        <dbReference type="ARBA" id="ARBA00022741"/>
    </source>
</evidence>
<dbReference type="InterPro" id="IPR051055">
    <property type="entry name" value="PIF1_helicase"/>
</dbReference>
<reference evidence="15" key="2">
    <citation type="journal article" date="2022" name="Microbiol. Resour. Announc.">
        <title>Whole-Genome Sequence of Entomortierella parvispora E1425, a Mucoromycotan Fungus Associated with Burkholderiaceae-Related Endosymbiotic Bacteria.</title>
        <authorList>
            <person name="Herlambang A."/>
            <person name="Guo Y."/>
            <person name="Takashima Y."/>
            <person name="Narisawa K."/>
            <person name="Ohta H."/>
            <person name="Nishizawa T."/>
        </authorList>
    </citation>
    <scope>NUCLEOTIDE SEQUENCE</scope>
    <source>
        <strain evidence="15">E1425</strain>
    </source>
</reference>
<dbReference type="GO" id="GO:0005739">
    <property type="term" value="C:mitochondrion"/>
    <property type="evidence" value="ECO:0007669"/>
    <property type="project" value="UniProtKB-SubCell"/>
</dbReference>
<dbReference type="CDD" id="cd18037">
    <property type="entry name" value="DEXSc_Pif1_like"/>
    <property type="match status" value="1"/>
</dbReference>
<proteinExistence type="inferred from homology"/>
<evidence type="ECO:0000256" key="6">
    <source>
        <dbReference type="ARBA" id="ARBA00023125"/>
    </source>
</evidence>
<keyword evidence="4 12" id="KW-0347">Helicase</keyword>
<feature type="region of interest" description="Disordered" evidence="13">
    <location>
        <begin position="379"/>
        <end position="423"/>
    </location>
</feature>
<evidence type="ECO:0000313" key="16">
    <source>
        <dbReference type="Proteomes" id="UP000827284"/>
    </source>
</evidence>
<evidence type="ECO:0000256" key="8">
    <source>
        <dbReference type="ARBA" id="ARBA00023172"/>
    </source>
</evidence>
<dbReference type="InterPro" id="IPR010285">
    <property type="entry name" value="DNA_helicase_pif1-like_DEAD"/>
</dbReference>
<comment type="function">
    <text evidence="12">DNA-dependent ATPase and 5'-3' DNA helicase required for the maintenance of both mitochondrial and nuclear genome stability.</text>
</comment>
<feature type="region of interest" description="Disordered" evidence="13">
    <location>
        <begin position="213"/>
        <end position="307"/>
    </location>
</feature>
<dbReference type="AlphaFoldDB" id="A0A9P3HK37"/>
<evidence type="ECO:0000313" key="15">
    <source>
        <dbReference type="EMBL" id="GJJ78194.1"/>
    </source>
</evidence>
<dbReference type="GO" id="GO:0005524">
    <property type="term" value="F:ATP binding"/>
    <property type="evidence" value="ECO:0007669"/>
    <property type="project" value="UniProtKB-UniRule"/>
</dbReference>
<keyword evidence="2 12" id="KW-0227">DNA damage</keyword>
<comment type="subcellular location">
    <subcellularLocation>
        <location evidence="12">Nucleus</location>
    </subcellularLocation>
    <subcellularLocation>
        <location evidence="12">Mitochondrion</location>
    </subcellularLocation>
</comment>
<feature type="DNA-binding region" evidence="12">
    <location>
        <begin position="1015"/>
        <end position="1034"/>
    </location>
</feature>
<feature type="region of interest" description="Disordered" evidence="13">
    <location>
        <begin position="542"/>
        <end position="595"/>
    </location>
</feature>
<accession>A0A9P3HK37</accession>
<dbReference type="InterPro" id="IPR027417">
    <property type="entry name" value="P-loop_NTPase"/>
</dbReference>
<organism evidence="15 16">
    <name type="scientific">Entomortierella parvispora</name>
    <dbReference type="NCBI Taxonomy" id="205924"/>
    <lineage>
        <taxon>Eukaryota</taxon>
        <taxon>Fungi</taxon>
        <taxon>Fungi incertae sedis</taxon>
        <taxon>Mucoromycota</taxon>
        <taxon>Mortierellomycotina</taxon>
        <taxon>Mortierellomycetes</taxon>
        <taxon>Mortierellales</taxon>
        <taxon>Mortierellaceae</taxon>
        <taxon>Entomortierella</taxon>
    </lineage>
</organism>
<feature type="compositionally biased region" description="Polar residues" evidence="13">
    <location>
        <begin position="468"/>
        <end position="511"/>
    </location>
</feature>
<evidence type="ECO:0000256" key="5">
    <source>
        <dbReference type="ARBA" id="ARBA00022840"/>
    </source>
</evidence>
<evidence type="ECO:0000256" key="11">
    <source>
        <dbReference type="ARBA" id="ARBA00023242"/>
    </source>
</evidence>
<dbReference type="OrthoDB" id="5578775at2759"/>
<comment type="catalytic activity">
    <reaction evidence="12">
        <text>ATP + H2O = ADP + phosphate + H(+)</text>
        <dbReference type="Rhea" id="RHEA:13065"/>
        <dbReference type="ChEBI" id="CHEBI:15377"/>
        <dbReference type="ChEBI" id="CHEBI:15378"/>
        <dbReference type="ChEBI" id="CHEBI:30616"/>
        <dbReference type="ChEBI" id="CHEBI:43474"/>
        <dbReference type="ChEBI" id="CHEBI:456216"/>
        <dbReference type="EC" id="5.6.2.3"/>
    </reaction>
</comment>
<keyword evidence="8 12" id="KW-0233">DNA recombination</keyword>
<evidence type="ECO:0000256" key="10">
    <source>
        <dbReference type="ARBA" id="ARBA00023235"/>
    </source>
</evidence>
<evidence type="ECO:0000256" key="2">
    <source>
        <dbReference type="ARBA" id="ARBA00022763"/>
    </source>
</evidence>